<dbReference type="EMBL" id="AKKV01000036">
    <property type="protein sequence ID" value="EIT84371.1"/>
    <property type="molecule type" value="Genomic_DNA"/>
</dbReference>
<name>I8IY04_9BACL</name>
<evidence type="ECO:0000313" key="2">
    <source>
        <dbReference type="EMBL" id="EIT84371.1"/>
    </source>
</evidence>
<gene>
    <name evidence="2" type="ORF">A374_16333</name>
</gene>
<sequence length="114" mass="13357">MITLLKQHYRKISAYIFLMGSILYILPKNTSWLGYLIANIVILLLSLFLLSRHVTESNIVKRNFTKICTVMILTTFVLSFFTKNTTWFNNFYFGLTTILAILFLFTRNLTESDE</sequence>
<evidence type="ECO:0000256" key="1">
    <source>
        <dbReference type="SAM" id="Phobius"/>
    </source>
</evidence>
<keyword evidence="3" id="KW-1185">Reference proteome</keyword>
<comment type="caution">
    <text evidence="2">The sequence shown here is derived from an EMBL/GenBank/DDBJ whole genome shotgun (WGS) entry which is preliminary data.</text>
</comment>
<reference evidence="2 3" key="1">
    <citation type="journal article" date="2012" name="J. Bacteriol.">
        <title>Genome of Bacillus macauensis ZFHKF-1, a Long-Chain-Forming Bacterium.</title>
        <authorList>
            <person name="Cai L."/>
            <person name="Zhang T."/>
        </authorList>
    </citation>
    <scope>NUCLEOTIDE SEQUENCE [LARGE SCALE GENOMIC DNA]</scope>
    <source>
        <strain evidence="2 3">ZFHKF-1</strain>
    </source>
</reference>
<proteinExistence type="predicted"/>
<keyword evidence="1" id="KW-0812">Transmembrane</keyword>
<feature type="transmembrane region" description="Helical" evidence="1">
    <location>
        <begin position="12"/>
        <end position="27"/>
    </location>
</feature>
<keyword evidence="1" id="KW-0472">Membrane</keyword>
<dbReference type="AlphaFoldDB" id="I8IY04"/>
<feature type="transmembrane region" description="Helical" evidence="1">
    <location>
        <begin position="87"/>
        <end position="105"/>
    </location>
</feature>
<protein>
    <submittedName>
        <fullName evidence="2">Uncharacterized protein</fullName>
    </submittedName>
</protein>
<feature type="transmembrane region" description="Helical" evidence="1">
    <location>
        <begin position="63"/>
        <end position="81"/>
    </location>
</feature>
<accession>I8IY04</accession>
<organism evidence="2 3">
    <name type="scientific">Fictibacillus macauensis ZFHKF-1</name>
    <dbReference type="NCBI Taxonomy" id="1196324"/>
    <lineage>
        <taxon>Bacteria</taxon>
        <taxon>Bacillati</taxon>
        <taxon>Bacillota</taxon>
        <taxon>Bacilli</taxon>
        <taxon>Bacillales</taxon>
        <taxon>Fictibacillaceae</taxon>
        <taxon>Fictibacillus</taxon>
    </lineage>
</organism>
<dbReference type="Proteomes" id="UP000004080">
    <property type="component" value="Unassembled WGS sequence"/>
</dbReference>
<feature type="transmembrane region" description="Helical" evidence="1">
    <location>
        <begin position="33"/>
        <end position="51"/>
    </location>
</feature>
<keyword evidence="1" id="KW-1133">Transmembrane helix</keyword>
<evidence type="ECO:0000313" key="3">
    <source>
        <dbReference type="Proteomes" id="UP000004080"/>
    </source>
</evidence>